<dbReference type="EMBL" id="BMAT01003411">
    <property type="protein sequence ID" value="GFS24938.1"/>
    <property type="molecule type" value="Genomic_DNA"/>
</dbReference>
<accession>A0AAV4JTB3</accession>
<dbReference type="Proteomes" id="UP000762676">
    <property type="component" value="Unassembled WGS sequence"/>
</dbReference>
<organism evidence="1 2">
    <name type="scientific">Elysia marginata</name>
    <dbReference type="NCBI Taxonomy" id="1093978"/>
    <lineage>
        <taxon>Eukaryota</taxon>
        <taxon>Metazoa</taxon>
        <taxon>Spiralia</taxon>
        <taxon>Lophotrochozoa</taxon>
        <taxon>Mollusca</taxon>
        <taxon>Gastropoda</taxon>
        <taxon>Heterobranchia</taxon>
        <taxon>Euthyneura</taxon>
        <taxon>Panpulmonata</taxon>
        <taxon>Sacoglossa</taxon>
        <taxon>Placobranchoidea</taxon>
        <taxon>Plakobranchidae</taxon>
        <taxon>Elysia</taxon>
    </lineage>
</organism>
<dbReference type="AlphaFoldDB" id="A0AAV4JTB3"/>
<comment type="caution">
    <text evidence="1">The sequence shown here is derived from an EMBL/GenBank/DDBJ whole genome shotgun (WGS) entry which is preliminary data.</text>
</comment>
<protein>
    <submittedName>
        <fullName evidence="1">Uncharacterized protein</fullName>
    </submittedName>
</protein>
<reference evidence="1 2" key="1">
    <citation type="journal article" date="2021" name="Elife">
        <title>Chloroplast acquisition without the gene transfer in kleptoplastic sea slugs, Plakobranchus ocellatus.</title>
        <authorList>
            <person name="Maeda T."/>
            <person name="Takahashi S."/>
            <person name="Yoshida T."/>
            <person name="Shimamura S."/>
            <person name="Takaki Y."/>
            <person name="Nagai Y."/>
            <person name="Toyoda A."/>
            <person name="Suzuki Y."/>
            <person name="Arimoto A."/>
            <person name="Ishii H."/>
            <person name="Satoh N."/>
            <person name="Nishiyama T."/>
            <person name="Hasebe M."/>
            <person name="Maruyama T."/>
            <person name="Minagawa J."/>
            <person name="Obokata J."/>
            <person name="Shigenobu S."/>
        </authorList>
    </citation>
    <scope>NUCLEOTIDE SEQUENCE [LARGE SCALE GENOMIC DNA]</scope>
</reference>
<name>A0AAV4JTB3_9GAST</name>
<keyword evidence="2" id="KW-1185">Reference proteome</keyword>
<gene>
    <name evidence="1" type="ORF">ElyMa_001675300</name>
</gene>
<sequence length="112" mass="12018">MNTVPVAFSDDIAYKVTDPKLGSSQNILFLSYMSLNWVGRAISPTAPPLSPPLNISFYAVVANKPRPLRLTNQYVTVSCSPVIGGDASHPSILSRISLHGQTDRGGGELFLC</sequence>
<evidence type="ECO:0000313" key="1">
    <source>
        <dbReference type="EMBL" id="GFS24938.1"/>
    </source>
</evidence>
<proteinExistence type="predicted"/>
<evidence type="ECO:0000313" key="2">
    <source>
        <dbReference type="Proteomes" id="UP000762676"/>
    </source>
</evidence>